<keyword evidence="4" id="KW-0597">Phosphoprotein</keyword>
<evidence type="ECO:0000259" key="11">
    <source>
        <dbReference type="PROSITE" id="PS50254"/>
    </source>
</evidence>
<dbReference type="Gene3D" id="2.60.40.340">
    <property type="entry name" value="Rel homology domain (RHD), DNA-binding domain"/>
    <property type="match status" value="1"/>
</dbReference>
<accession>A0AAE0RKR2</accession>
<evidence type="ECO:0000256" key="2">
    <source>
        <dbReference type="ARBA" id="ARBA00004496"/>
    </source>
</evidence>
<keyword evidence="6" id="KW-0805">Transcription regulation</keyword>
<dbReference type="Gene3D" id="2.60.40.10">
    <property type="entry name" value="Immunoglobulins"/>
    <property type="match status" value="1"/>
</dbReference>
<sequence length="868" mass="95775">MDKRKDLSEFDKGQIVMARPLDQSISKTAALVGCSRSAVISIYQKWSREGTVDGNFPPMNFNGENSAAGFAAGISQEELDLPFPLFLCGQTGNDIQHDDQADELDALSNLDTNPPSSNTDQDHPQYSNLSLYQPSYNPLPSDDVLNCHHPDLRDLLCHTLSSQASPRIEITCSELHHQNREHVQTAPVDIIPRLAVPPYQNLLYRENLSPASSTSSSWHSEVYSPQPSPCVSPSASGGGGLAAMTVAELCPRLQAIHASGSPHTSPNTSPRTSITEETFLNCRPSSASSSRPVSTDSWSKPVPTKIGRTNQEYSICSQKEPAVLPEVKREPIMEPVYVFQPLSWPSQMPTAMCSMSMPSLPALEWPLPSSTEQYELNIEVQPRQHHRAHYETEGSRGAVKAASGGHPVVQLHGYSGREALALQIFIGTADERAVRPHAFYQVHRITGKTVTTSSQEKVVNGTKVLELPLEPKDNMRAVVDCAGILKLKNADIELRKGETDVGRKNTRVRLVFRVHVPQPGGQWISLQVASNPIECSQRPSRETPEVKRQDLDQCSVLGGMQMILIGHNFTSESRVLFSETTQEGLEVWEKEATVSREKSQANMLYVEIPPYRDPNIYHPVKVNFYVLNGKRKPSQPQHFTYVPLPVTQIKSEPLDEYQYGQLACSVSQVLGISPQSCHHTAQLTTSCCSMPGQVVQRTNSPTPYPPASEYHKLHQPSALYQSQVEALSSSPGHYQPPLDHPASGVQPICSGQAQAIGPNPGTHLTPSSYQHIIAGHSYQAGVSVFPSLDAANQRSFVQRAAPPVQSYSQRQPVEHQRISSPVRVKQENLDEVYLDDVFDGFAVRVVWAFCSSQRFWVQLALKSLPVIK</sequence>
<evidence type="ECO:0000256" key="10">
    <source>
        <dbReference type="SAM" id="MobiDB-lite"/>
    </source>
</evidence>
<protein>
    <recommendedName>
        <fullName evidence="11">RHD domain-containing protein</fullName>
    </recommendedName>
</protein>
<dbReference type="Gene3D" id="1.10.10.10">
    <property type="entry name" value="Winged helix-like DNA-binding domain superfamily/Winged helix DNA-binding domain"/>
    <property type="match status" value="1"/>
</dbReference>
<dbReference type="EMBL" id="JAUCMX010000001">
    <property type="protein sequence ID" value="KAK3556915.1"/>
    <property type="molecule type" value="Genomic_DNA"/>
</dbReference>
<dbReference type="SUPFAM" id="SSF81296">
    <property type="entry name" value="E set domains"/>
    <property type="match status" value="1"/>
</dbReference>
<keyword evidence="5" id="KW-0677">Repeat</keyword>
<dbReference type="InterPro" id="IPR008366">
    <property type="entry name" value="NFAT"/>
</dbReference>
<dbReference type="InterPro" id="IPR013783">
    <property type="entry name" value="Ig-like_fold"/>
</dbReference>
<dbReference type="InterPro" id="IPR037059">
    <property type="entry name" value="RHD_DNA_bind_dom_sf"/>
</dbReference>
<dbReference type="InterPro" id="IPR011539">
    <property type="entry name" value="RHD_DNA_bind_dom"/>
</dbReference>
<dbReference type="PANTHER" id="PTHR12533">
    <property type="entry name" value="NFAT"/>
    <property type="match status" value="1"/>
</dbReference>
<dbReference type="InterPro" id="IPR036388">
    <property type="entry name" value="WH-like_DNA-bd_sf"/>
</dbReference>
<keyword evidence="8" id="KW-0804">Transcription</keyword>
<dbReference type="GO" id="GO:0005737">
    <property type="term" value="C:cytoplasm"/>
    <property type="evidence" value="ECO:0007669"/>
    <property type="project" value="UniProtKB-SubCell"/>
</dbReference>
<dbReference type="GO" id="GO:0005667">
    <property type="term" value="C:transcription regulator complex"/>
    <property type="evidence" value="ECO:0007669"/>
    <property type="project" value="TreeGrafter"/>
</dbReference>
<evidence type="ECO:0000313" key="13">
    <source>
        <dbReference type="Proteomes" id="UP001274896"/>
    </source>
</evidence>
<reference evidence="12" key="1">
    <citation type="submission" date="2023-06" db="EMBL/GenBank/DDBJ databases">
        <title>Male Hemibagrus guttatus genome.</title>
        <authorList>
            <person name="Bian C."/>
        </authorList>
    </citation>
    <scope>NUCLEOTIDE SEQUENCE</scope>
    <source>
        <strain evidence="12">Male_cb2023</strain>
        <tissue evidence="12">Muscle</tissue>
    </source>
</reference>
<dbReference type="InterPro" id="IPR002909">
    <property type="entry name" value="IPT_dom"/>
</dbReference>
<dbReference type="GO" id="GO:0033173">
    <property type="term" value="P:calcineurin-NFAT signaling cascade"/>
    <property type="evidence" value="ECO:0007669"/>
    <property type="project" value="TreeGrafter"/>
</dbReference>
<comment type="caution">
    <text evidence="12">The sequence shown here is derived from an EMBL/GenBank/DDBJ whole genome shotgun (WGS) entry which is preliminary data.</text>
</comment>
<dbReference type="Proteomes" id="UP001274896">
    <property type="component" value="Unassembled WGS sequence"/>
</dbReference>
<comment type="subcellular location">
    <subcellularLocation>
        <location evidence="2">Cytoplasm</location>
    </subcellularLocation>
    <subcellularLocation>
        <location evidence="1">Nucleus</location>
    </subcellularLocation>
</comment>
<feature type="compositionally biased region" description="Low complexity" evidence="10">
    <location>
        <begin position="285"/>
        <end position="297"/>
    </location>
</feature>
<evidence type="ECO:0000256" key="3">
    <source>
        <dbReference type="ARBA" id="ARBA00022490"/>
    </source>
</evidence>
<dbReference type="FunFam" id="2.60.40.10:FF:000040">
    <property type="entry name" value="Nuclear factor of activated T-cells, cytoplasmic, calcineurin-dependent 2"/>
    <property type="match status" value="1"/>
</dbReference>
<dbReference type="GO" id="GO:0000981">
    <property type="term" value="F:DNA-binding transcription factor activity, RNA polymerase II-specific"/>
    <property type="evidence" value="ECO:0007669"/>
    <property type="project" value="TreeGrafter"/>
</dbReference>
<dbReference type="SMART" id="SM00429">
    <property type="entry name" value="IPT"/>
    <property type="match status" value="1"/>
</dbReference>
<dbReference type="InterPro" id="IPR032397">
    <property type="entry name" value="RHD_dimer"/>
</dbReference>
<dbReference type="PRINTS" id="PR01789">
    <property type="entry name" value="NUCFACTORATC"/>
</dbReference>
<keyword evidence="7" id="KW-0238">DNA-binding</keyword>
<evidence type="ECO:0000256" key="9">
    <source>
        <dbReference type="ARBA" id="ARBA00023242"/>
    </source>
</evidence>
<dbReference type="InterPro" id="IPR008967">
    <property type="entry name" value="p53-like_TF_DNA-bd_sf"/>
</dbReference>
<evidence type="ECO:0000256" key="4">
    <source>
        <dbReference type="ARBA" id="ARBA00022553"/>
    </source>
</evidence>
<dbReference type="Pfam" id="PF16179">
    <property type="entry name" value="RHD_dimer"/>
    <property type="match status" value="1"/>
</dbReference>
<dbReference type="GO" id="GO:0060429">
    <property type="term" value="P:epithelium development"/>
    <property type="evidence" value="ECO:0007669"/>
    <property type="project" value="UniProtKB-ARBA"/>
</dbReference>
<organism evidence="12 13">
    <name type="scientific">Hemibagrus guttatus</name>
    <dbReference type="NCBI Taxonomy" id="175788"/>
    <lineage>
        <taxon>Eukaryota</taxon>
        <taxon>Metazoa</taxon>
        <taxon>Chordata</taxon>
        <taxon>Craniata</taxon>
        <taxon>Vertebrata</taxon>
        <taxon>Euteleostomi</taxon>
        <taxon>Actinopterygii</taxon>
        <taxon>Neopterygii</taxon>
        <taxon>Teleostei</taxon>
        <taxon>Ostariophysi</taxon>
        <taxon>Siluriformes</taxon>
        <taxon>Bagridae</taxon>
        <taxon>Hemibagrus</taxon>
    </lineage>
</organism>
<dbReference type="GO" id="GO:0007399">
    <property type="term" value="P:nervous system development"/>
    <property type="evidence" value="ECO:0007669"/>
    <property type="project" value="UniProtKB-ARBA"/>
</dbReference>
<evidence type="ECO:0000256" key="1">
    <source>
        <dbReference type="ARBA" id="ARBA00004123"/>
    </source>
</evidence>
<keyword evidence="13" id="KW-1185">Reference proteome</keyword>
<feature type="domain" description="RHD" evidence="11">
    <location>
        <begin position="358"/>
        <end position="540"/>
    </location>
</feature>
<proteinExistence type="predicted"/>
<evidence type="ECO:0000313" key="12">
    <source>
        <dbReference type="EMBL" id="KAK3556915.1"/>
    </source>
</evidence>
<dbReference type="Pfam" id="PF00554">
    <property type="entry name" value="RHD_DNA_bind"/>
    <property type="match status" value="1"/>
</dbReference>
<name>A0AAE0RKR2_9TELE</name>
<dbReference type="InterPro" id="IPR014756">
    <property type="entry name" value="Ig_E-set"/>
</dbReference>
<dbReference type="FunFam" id="2.60.40.340:FF:000001">
    <property type="entry name" value="Nuclear factor of activated T-cells, cytoplasmic, calcineurin-dependent 2"/>
    <property type="match status" value="1"/>
</dbReference>
<dbReference type="PROSITE" id="PS50254">
    <property type="entry name" value="REL_2"/>
    <property type="match status" value="1"/>
</dbReference>
<evidence type="ECO:0000256" key="6">
    <source>
        <dbReference type="ARBA" id="ARBA00023015"/>
    </source>
</evidence>
<dbReference type="GO" id="GO:0005634">
    <property type="term" value="C:nucleus"/>
    <property type="evidence" value="ECO:0007669"/>
    <property type="project" value="UniProtKB-SubCell"/>
</dbReference>
<feature type="region of interest" description="Disordered" evidence="10">
    <location>
        <begin position="280"/>
        <end position="304"/>
    </location>
</feature>
<evidence type="ECO:0000256" key="7">
    <source>
        <dbReference type="ARBA" id="ARBA00023125"/>
    </source>
</evidence>
<keyword evidence="9" id="KW-0539">Nucleus</keyword>
<dbReference type="PANTHER" id="PTHR12533:SF4">
    <property type="entry name" value="NUCLEAR FACTOR OF ACTIVATED T-CELLS, CYTOPLASMIC 2"/>
    <property type="match status" value="1"/>
</dbReference>
<dbReference type="GO" id="GO:0000978">
    <property type="term" value="F:RNA polymerase II cis-regulatory region sequence-specific DNA binding"/>
    <property type="evidence" value="ECO:0007669"/>
    <property type="project" value="TreeGrafter"/>
</dbReference>
<evidence type="ECO:0000256" key="5">
    <source>
        <dbReference type="ARBA" id="ARBA00022737"/>
    </source>
</evidence>
<dbReference type="GO" id="GO:0009653">
    <property type="term" value="P:anatomical structure morphogenesis"/>
    <property type="evidence" value="ECO:0007669"/>
    <property type="project" value="UniProtKB-ARBA"/>
</dbReference>
<dbReference type="AlphaFoldDB" id="A0AAE0RKR2"/>
<evidence type="ECO:0000256" key="8">
    <source>
        <dbReference type="ARBA" id="ARBA00023163"/>
    </source>
</evidence>
<keyword evidence="3" id="KW-0963">Cytoplasm</keyword>
<dbReference type="SUPFAM" id="SSF49417">
    <property type="entry name" value="p53-like transcription factors"/>
    <property type="match status" value="1"/>
</dbReference>
<gene>
    <name evidence="12" type="ORF">QTP70_022417</name>
</gene>